<dbReference type="GO" id="GO:0030686">
    <property type="term" value="C:90S preribosome"/>
    <property type="evidence" value="ECO:0007669"/>
    <property type="project" value="TreeGrafter"/>
</dbReference>
<dbReference type="InterPro" id="IPR029052">
    <property type="entry name" value="Metallo-depent_PP-like"/>
</dbReference>
<keyword evidence="1" id="KW-0175">Coiled coil</keyword>
<dbReference type="Gene3D" id="1.25.10.10">
    <property type="entry name" value="Leucine-rich Repeat Variant"/>
    <property type="match status" value="3"/>
</dbReference>
<dbReference type="EMBL" id="LR999457">
    <property type="protein sequence ID" value="CAE6166917.1"/>
    <property type="molecule type" value="Genomic_DNA"/>
</dbReference>
<dbReference type="GO" id="GO:0032040">
    <property type="term" value="C:small-subunit processome"/>
    <property type="evidence" value="ECO:0007669"/>
    <property type="project" value="TreeGrafter"/>
</dbReference>
<dbReference type="InterPro" id="IPR011989">
    <property type="entry name" value="ARM-like"/>
</dbReference>
<dbReference type="PANTHER" id="PTHR17695:SF11">
    <property type="entry name" value="SMALL SUBUNIT PROCESSOME COMPONENT 20 HOMOLOG"/>
    <property type="match status" value="1"/>
</dbReference>
<sequence length="2872" mass="324823">MATSADARAVKSLNNSEGRKRFVFKSFADRINDIDINFNGYRTLNKVKAEPSEGSTFFRDCLLEWRELNTAEDFISFYEEMLPLVQNLGLVLVQKEKILSKLVSRLQMKARLSLEPILRLIAALSRDLLKDFIPFLPRIVNSLVTLLKNGAHKDPEIIEQVFTSWSSIIVSLQKYLVCDIEGILKDTLELRYYHKDYISEFMSESMSVLLRNAQDEQLEKGIKMILSEVAHPSKKAGGVGLLYYVMSGPGAVVEVVSLALQRICEDLEAEKLVVMWEYLYKKINKSISNKKSVHLSRLLSVLTAVVKIEKGHKVHDSPSLIGIVSRIVSTFVGSSETIVEGDNLSAVLEEVLQLILCTINKVNEMETVASQWAPIFALKSSSAINNMIWESSEEVIPLLLTLCERQQTSHDMVIIISQTFESRYERIHEFLEANIKKVQQNIENTGLAQIDEGELAAIWGVVNCYPYFKVDSSLLICFKKTLRHHLAVSDDTCSGPELMWQSLLGTALRSCYKMLGRINHSDLEEALSFAKDYKSCVQVLSPVADVLEFTHWPSLAHDDRFKAYPELQAKKAGDAFEIFSENLRHPNKEIRLMTLRILCHLESLSSDPSFEEHPPKKKVKIEEMKKSLPKGNVLQLLRSVEETAHTVDNSRMLVNLISTIQKDLSAGRIHAAYVKLVLNGMLGLLHNRFLDLWGPASECLAVLVRNYTGAVWSDFVCYLEQCQLKFETLHDHSENANQSMSERHTDLIGRFNSVLFPPSNSTPTAAVVSQLLQTLQKASSVAQSRASEILPLLLKFLGYNSENPVSVGSYNGRVCKGEDWKKVLIQWLTLLKLMKNHSSFRFSQFVNDVLQNRFLDDNDAEIQTNVLECLLLSNDFLLPHRQHLLNLIKPKELREELTTWNLSEDIGEPHRSYIFSLVIRILMPKVRTLKNSASRKHTSIRHRQAVLCFISQLDVNELALFFALLIKPLNIISEETMDSFWSSGKSSVDYFQNSNFLKYFTVDSISTLSRNQKSGFLHVIEHILDVFDERRVRPFLDFLMGCVVRLLVNYAPNVDEERNIDSLALRKATAAPSTSDDKENASINHDQAGTALKQFKELRSLCLKIIAHVLDKYEDCDLGSAFWDLFFSAVSPLIKSFKQEGSSSEKPSSLFSCFLSMSKSRNLVNLLCREESLVPDIFSILTVATASEAIKSSALKFIENLLCLDNELGEDNNMICGFLDPYIEALINSLHSLLIGDILKRKSVKYHGEREIKILKLLSKRMRDRYVMKYLDVLLSFLNKSVKDSAIRHEALLAIQDIISYLGMESTSKIINTVSPLLVDAERDVRLCICDLLESLAKKDPSLDDVAKRVRDMNAISAMEVDDLDYEKIVNAYVEIDADFFIKSSEQHTMIILSQCIYNVSSESIMLRGSAQKLLSSFIDFSASILCREAAAHSEFGKEVKKAVVSWTGDRILCILRNFILKHIGDAINRGGIIIKEWILLIREMVTKLPDAGNLSAFRPLCSEDENVDFFKAIVHIQAHRRARAISRFTNVVKDSSLPEGVVRKLLVSVFFNMLLDGQDGKDNNVRNACTEALASISAHMSWTSYYALLNRCFREMNKHTKKGKILLRLICLILDKFHFAKDGYPQEAEEIRTCLQKIVFPRMQKLMNSDSDNVNVNSSVAALKVLKLLPEDVMDSHLSSIVHKIASFLKNRLESTRDDARLALVACLKELGMEYLQVVVNILRAILKRGSEVHVLGYTLNFILSKCLSTPTCGKLDHCLVDLLAVVETDILGEVAEQKEVEKFASKMKETRKRKSLETLKLIAENVTFRSHGLKLLSPVTAQLERHLTPKIKSNLEKMLKQIAAGIEGNPSVDQGDLFLFIYGRVDDGINNRSGLGDHLSLPSSKKKKKSRDLKETAGLISGPKSCPHLITVFALDLLHNRLKKLKRMKKLKRDNTDEELLSKLDPFVKLLAGCLSSKYEDIVSSSLRCFTSLIRFSLPSLMSEADELKTALLTIAQSAVSSSSPLVQSCLKLLKTLLDNENITLSSEQLKMLIQFPMFVDLESDPSFVALSLLKAIVKRKLVVPEIYDIAIQVSELMVKSQLESIREKCKEILLQFMVHYTLSEKRLEQHVNFLLENLRYEYPTGRAAVLDMLHDLILKFSKPNLGKQSVLDQQSQKLFIQLTVCLSNEADKKVLPLVGAVIEVLIGRMSKDQVDSSLLYCLCWYKKQNLRAAAAQVLGFFIDAMKKTFRKHIYNTVQDAKTILESAISTSSLQLQDTVEEASLPFWKEAYYSLVMIEKMLQQFPDLRFGKDLEDIWKMVFKFLLHPHEWLRNKSCRLLNQYFEALAGRKRPESHKLVADSLLEKPSSLFMVAVSLCFQLKEQPTTGNVDVDLLTANIVFAVSSLHSLIGQSDQATHNRFWSSLGEDEQVVFLKAFEVLDSGKGRSTFLALTSGKRTENGDDDANDVRNVLIGSLLKRMGKLALDMESVQMRVVFNVYKAFASQMNQEECRLYAYKILLPLYKVCEGFTGKIITDELKLLAEEVRDSIRDKSLGNQMFVEVYSEIRNSLRTKRDKRKREEKIMAVVNPERNAKRKLRIQQKKGMKQSSWGCTIFIQLSLCLIVYVSLHLGHPFFFSSNDDGDNATPLDLHFISVAGGFRPLYHQTRLLRLMEKVAETYKAKFVVSSSEHGEEDSLLQNATRLSSSLKLPWYTRRKGSGYFREHIKMPFGGSLDVVFVDTGSLQQDVLGGALNGSMICQLKGLARILKAVDGDWRIVVGSDPLLASTLTKEPEKSKRVARTFHQILTKYGVNLYISEEGCTSGGSNEGFTCITVPNQPENQGPTNDSKREREDGFLLHRVSFSEFVTYTINSSGQVIDTKLVKQKGKETI</sequence>
<evidence type="ECO:0000259" key="2">
    <source>
        <dbReference type="Pfam" id="PF07539"/>
    </source>
</evidence>
<dbReference type="Gene3D" id="3.60.21.10">
    <property type="match status" value="1"/>
</dbReference>
<dbReference type="Proteomes" id="UP000682877">
    <property type="component" value="Chromosome 7"/>
</dbReference>
<dbReference type="InterPro" id="IPR016024">
    <property type="entry name" value="ARM-type_fold"/>
</dbReference>
<evidence type="ECO:0000313" key="5">
    <source>
        <dbReference type="EMBL" id="CAE6166917.1"/>
    </source>
</evidence>
<protein>
    <recommendedName>
        <fullName evidence="7">ARM repeat superfamily protein</fullName>
    </recommendedName>
</protein>
<dbReference type="InterPro" id="IPR046523">
    <property type="entry name" value="UTP20_dom"/>
</dbReference>
<gene>
    <name evidence="5" type="ORF">AARE701A_LOCUS18008</name>
</gene>
<dbReference type="InterPro" id="IPR052575">
    <property type="entry name" value="SSU_processome_comp_20"/>
</dbReference>
<accession>A0A8S2AQK6</accession>
<feature type="domain" description="U3 small nucleolar RNA-associated protein 20 C-terminal" evidence="4">
    <location>
        <begin position="2473"/>
        <end position="2585"/>
    </location>
</feature>
<dbReference type="InterPro" id="IPR011430">
    <property type="entry name" value="UTP20_N"/>
</dbReference>
<proteinExistence type="predicted"/>
<evidence type="ECO:0000313" key="6">
    <source>
        <dbReference type="Proteomes" id="UP000682877"/>
    </source>
</evidence>
<dbReference type="Pfam" id="PF07539">
    <property type="entry name" value="UTP20_N"/>
    <property type="match status" value="1"/>
</dbReference>
<evidence type="ECO:0000256" key="1">
    <source>
        <dbReference type="SAM" id="Coils"/>
    </source>
</evidence>
<organism evidence="5 6">
    <name type="scientific">Arabidopsis arenosa</name>
    <name type="common">Sand rock-cress</name>
    <name type="synonym">Cardaminopsis arenosa</name>
    <dbReference type="NCBI Taxonomy" id="38785"/>
    <lineage>
        <taxon>Eukaryota</taxon>
        <taxon>Viridiplantae</taxon>
        <taxon>Streptophyta</taxon>
        <taxon>Embryophyta</taxon>
        <taxon>Tracheophyta</taxon>
        <taxon>Spermatophyta</taxon>
        <taxon>Magnoliopsida</taxon>
        <taxon>eudicotyledons</taxon>
        <taxon>Gunneridae</taxon>
        <taxon>Pentapetalae</taxon>
        <taxon>rosids</taxon>
        <taxon>malvids</taxon>
        <taxon>Brassicales</taxon>
        <taxon>Brassicaceae</taxon>
        <taxon>Camelineae</taxon>
        <taxon>Arabidopsis</taxon>
    </lineage>
</organism>
<dbReference type="Pfam" id="PF23099">
    <property type="entry name" value="UTP20_C"/>
    <property type="match status" value="1"/>
</dbReference>
<dbReference type="InterPro" id="IPR057525">
    <property type="entry name" value="UTP20_C"/>
</dbReference>
<reference evidence="5" key="1">
    <citation type="submission" date="2021-01" db="EMBL/GenBank/DDBJ databases">
        <authorList>
            <person name="Bezrukov I."/>
        </authorList>
    </citation>
    <scope>NUCLEOTIDE SEQUENCE</scope>
</reference>
<evidence type="ECO:0000259" key="3">
    <source>
        <dbReference type="Pfam" id="PF20416"/>
    </source>
</evidence>
<evidence type="ECO:0008006" key="7">
    <source>
        <dbReference type="Google" id="ProtNLM"/>
    </source>
</evidence>
<dbReference type="SUPFAM" id="SSF48371">
    <property type="entry name" value="ARM repeat"/>
    <property type="match status" value="3"/>
</dbReference>
<evidence type="ECO:0000259" key="4">
    <source>
        <dbReference type="Pfam" id="PF23099"/>
    </source>
</evidence>
<feature type="domain" description="U3 small nucleolar RNA-associated protein 20 N-terminal" evidence="2">
    <location>
        <begin position="820"/>
        <end position="1444"/>
    </location>
</feature>
<name>A0A8S2AQK6_ARAAE</name>
<dbReference type="Pfam" id="PF20416">
    <property type="entry name" value="UTP20"/>
    <property type="match status" value="1"/>
</dbReference>
<feature type="coiled-coil region" evidence="1">
    <location>
        <begin position="421"/>
        <end position="448"/>
    </location>
</feature>
<dbReference type="SUPFAM" id="SSF56300">
    <property type="entry name" value="Metallo-dependent phosphatases"/>
    <property type="match status" value="1"/>
</dbReference>
<feature type="domain" description="U3 small nucleolar RNA-associated protein 20" evidence="3">
    <location>
        <begin position="1651"/>
        <end position="1865"/>
    </location>
</feature>
<dbReference type="PANTHER" id="PTHR17695">
    <property type="entry name" value="SMALL SUBUNIT PROCESSOME COMPONENT 20 HOMOLOG"/>
    <property type="match status" value="1"/>
</dbReference>
<keyword evidence="6" id="KW-1185">Reference proteome</keyword>